<proteinExistence type="predicted"/>
<dbReference type="Proteomes" id="UP000005741">
    <property type="component" value="Chromosome"/>
</dbReference>
<dbReference type="RefSeq" id="WP_004078642.1">
    <property type="nucleotide sequence ID" value="NZ_CM001436.1"/>
</dbReference>
<sequence length="190" mass="20556">MKEYGYKNEEAVSPVVGVMLMLVVTIIIAAVVSAYAGGIGSTQQMAPQAAIAVEYSVADGMTMYHNGGDTLTVGEFRILLTPSSNYGSIESQSYVTEISPLLITDGEGNEWYDYKGGREIGRFAPGDIALISTENCYTHELTPNMVYIDRKGSTTNSGINQTKCIGSTFFLDFVTKEGQKIARVEVPIEP</sequence>
<accession>H1Z241</accession>
<keyword evidence="1" id="KW-1133">Transmembrane helix</keyword>
<dbReference type="InterPro" id="IPR012859">
    <property type="entry name" value="Pilin_N_archaeal"/>
</dbReference>
<keyword evidence="3" id="KW-0969">Cilium</keyword>
<feature type="domain" description="Archaeal Type IV pilin N-terminal" evidence="2">
    <location>
        <begin position="10"/>
        <end position="84"/>
    </location>
</feature>
<feature type="transmembrane region" description="Helical" evidence="1">
    <location>
        <begin position="12"/>
        <end position="36"/>
    </location>
</feature>
<keyword evidence="1" id="KW-0812">Transmembrane</keyword>
<keyword evidence="3" id="KW-0282">Flagellum</keyword>
<evidence type="ECO:0000256" key="1">
    <source>
        <dbReference type="SAM" id="Phobius"/>
    </source>
</evidence>
<keyword evidence="1" id="KW-0472">Membrane</keyword>
<dbReference type="InParanoid" id="H1Z241"/>
<gene>
    <name evidence="3" type="ORF">Metlim_2332</name>
</gene>
<evidence type="ECO:0000259" key="2">
    <source>
        <dbReference type="Pfam" id="PF07790"/>
    </source>
</evidence>
<dbReference type="NCBIfam" id="TIGR02537">
    <property type="entry name" value="arch_flag_Nterm"/>
    <property type="match status" value="1"/>
</dbReference>
<name>H1Z241_9EURY</name>
<dbReference type="AlphaFoldDB" id="H1Z241"/>
<dbReference type="InterPro" id="IPR013373">
    <property type="entry name" value="Flagellin/pilin_N_arc"/>
</dbReference>
<keyword evidence="4" id="KW-1185">Reference proteome</keyword>
<organism evidence="3 4">
    <name type="scientific">Methanoplanus limicola DSM 2279</name>
    <dbReference type="NCBI Taxonomy" id="937775"/>
    <lineage>
        <taxon>Archaea</taxon>
        <taxon>Methanobacteriati</taxon>
        <taxon>Methanobacteriota</taxon>
        <taxon>Stenosarchaea group</taxon>
        <taxon>Methanomicrobia</taxon>
        <taxon>Methanomicrobiales</taxon>
        <taxon>Methanomicrobiaceae</taxon>
        <taxon>Methanoplanus</taxon>
    </lineage>
</organism>
<keyword evidence="3" id="KW-0966">Cell projection</keyword>
<dbReference type="Pfam" id="PF07790">
    <property type="entry name" value="Pilin_N"/>
    <property type="match status" value="1"/>
</dbReference>
<reference evidence="3 4" key="1">
    <citation type="submission" date="2011-10" db="EMBL/GenBank/DDBJ databases">
        <title>The Improved High-Quality Draft genome of Methanoplanus limicola DSM 2279.</title>
        <authorList>
            <consortium name="US DOE Joint Genome Institute (JGI-PGF)"/>
            <person name="Lucas S."/>
            <person name="Copeland A."/>
            <person name="Lapidus A."/>
            <person name="Glavina del Rio T."/>
            <person name="Dalin E."/>
            <person name="Tice H."/>
            <person name="Bruce D."/>
            <person name="Goodwin L."/>
            <person name="Pitluck S."/>
            <person name="Peters L."/>
            <person name="Mikhailova N."/>
            <person name="Lu M."/>
            <person name="Kyrpides N."/>
            <person name="Mavromatis K."/>
            <person name="Ivanova N."/>
            <person name="Markowitz V."/>
            <person name="Cheng J.-F."/>
            <person name="Hugenholtz P."/>
            <person name="Woyke T."/>
            <person name="Wu D."/>
            <person name="Wirth R."/>
            <person name="Brambilla E.-M."/>
            <person name="Klenk H.-P."/>
            <person name="Eisen J.A."/>
        </authorList>
    </citation>
    <scope>NUCLEOTIDE SEQUENCE [LARGE SCALE GENOMIC DNA]</scope>
    <source>
        <strain evidence="3 4">DSM 2279</strain>
    </source>
</reference>
<evidence type="ECO:0000313" key="4">
    <source>
        <dbReference type="Proteomes" id="UP000005741"/>
    </source>
</evidence>
<dbReference type="EMBL" id="CM001436">
    <property type="protein sequence ID" value="EHQ36386.1"/>
    <property type="molecule type" value="Genomic_DNA"/>
</dbReference>
<dbReference type="HOGENOM" id="CLU_103618_0_0_2"/>
<evidence type="ECO:0000313" key="3">
    <source>
        <dbReference type="EMBL" id="EHQ36386.1"/>
    </source>
</evidence>
<dbReference type="OrthoDB" id="112390at2157"/>
<protein>
    <submittedName>
        <fullName evidence="3">Flagellin domain protein</fullName>
    </submittedName>
</protein>